<reference evidence="2" key="1">
    <citation type="journal article" date="2019" name="Int. J. Syst. Evol. Microbiol.">
        <title>The Global Catalogue of Microorganisms (GCM) 10K type strain sequencing project: providing services to taxonomists for standard genome sequencing and annotation.</title>
        <authorList>
            <consortium name="The Broad Institute Genomics Platform"/>
            <consortium name="The Broad Institute Genome Sequencing Center for Infectious Disease"/>
            <person name="Wu L."/>
            <person name="Ma J."/>
        </authorList>
    </citation>
    <scope>NUCLEOTIDE SEQUENCE [LARGE SCALE GENOMIC DNA]</scope>
    <source>
        <strain evidence="2">CGMCC 1.12482</strain>
    </source>
</reference>
<organism evidence="1 2">
    <name type="scientific">Halopseudomonas salina</name>
    <dbReference type="NCBI Taxonomy" id="1323744"/>
    <lineage>
        <taxon>Bacteria</taxon>
        <taxon>Pseudomonadati</taxon>
        <taxon>Pseudomonadota</taxon>
        <taxon>Gammaproteobacteria</taxon>
        <taxon>Pseudomonadales</taxon>
        <taxon>Pseudomonadaceae</taxon>
        <taxon>Halopseudomonas</taxon>
    </lineage>
</organism>
<sequence>MFPRVIMEYQEIIELDGGNRMALIYVAGDKTIPIKEANSNIVCFDNNMNIIWRVSAPATGFERDSFVELNKESNGIITGRRFFGNTYTINPSTGEATQSGWQK</sequence>
<name>A0ABQ1Q1R1_9GAMM</name>
<evidence type="ECO:0000313" key="1">
    <source>
        <dbReference type="EMBL" id="GGD10641.1"/>
    </source>
</evidence>
<dbReference type="Proteomes" id="UP000638188">
    <property type="component" value="Unassembled WGS sequence"/>
</dbReference>
<dbReference type="Pfam" id="PF25857">
    <property type="entry name" value="DUF7957"/>
    <property type="match status" value="1"/>
</dbReference>
<accession>A0ABQ1Q1R1</accession>
<dbReference type="EMBL" id="BMFF01000009">
    <property type="protein sequence ID" value="GGD10641.1"/>
    <property type="molecule type" value="Genomic_DNA"/>
</dbReference>
<dbReference type="InterPro" id="IPR058263">
    <property type="entry name" value="DUF7957"/>
</dbReference>
<comment type="caution">
    <text evidence="1">The sequence shown here is derived from an EMBL/GenBank/DDBJ whole genome shotgun (WGS) entry which is preliminary data.</text>
</comment>
<evidence type="ECO:0000313" key="2">
    <source>
        <dbReference type="Proteomes" id="UP000638188"/>
    </source>
</evidence>
<protein>
    <submittedName>
        <fullName evidence="1">Uncharacterized protein</fullName>
    </submittedName>
</protein>
<proteinExistence type="predicted"/>
<keyword evidence="2" id="KW-1185">Reference proteome</keyword>
<gene>
    <name evidence="1" type="ORF">GCM10007418_32080</name>
</gene>